<dbReference type="AlphaFoldDB" id="A0A0J9D628"/>
<dbReference type="Proteomes" id="UP000037029">
    <property type="component" value="Chromosome"/>
</dbReference>
<accession>A0A0J9D628</accession>
<name>A0A0J9D628_SPHYA</name>
<proteinExistence type="predicted"/>
<gene>
    <name evidence="1" type="ORF">BV87_00695</name>
    <name evidence="2" type="ORF">GS397_24890</name>
</gene>
<evidence type="ECO:0000313" key="4">
    <source>
        <dbReference type="Proteomes" id="UP000464086"/>
    </source>
</evidence>
<reference evidence="2 4" key="2">
    <citation type="submission" date="2019-12" db="EMBL/GenBank/DDBJ databases">
        <title>Functional and genomic insights into the Sphingobium yanoikuyae YC-JY1, a bacterium efficiently degrading bisphenol A.</title>
        <authorList>
            <person name="Jia Y."/>
            <person name="Li X."/>
            <person name="Wang J."/>
            <person name="Eltoukhy A."/>
            <person name="Lamraoui I."/>
            <person name="Yan Y."/>
        </authorList>
    </citation>
    <scope>NUCLEOTIDE SEQUENCE [LARGE SCALE GENOMIC DNA]</scope>
    <source>
        <strain evidence="2 4">YC-JY1</strain>
    </source>
</reference>
<dbReference type="Proteomes" id="UP000464086">
    <property type="component" value="Chromosome"/>
</dbReference>
<evidence type="ECO:0000313" key="3">
    <source>
        <dbReference type="Proteomes" id="UP000037029"/>
    </source>
</evidence>
<evidence type="ECO:0000313" key="1">
    <source>
        <dbReference type="EMBL" id="ATP17055.1"/>
    </source>
</evidence>
<protein>
    <submittedName>
        <fullName evidence="1">Uncharacterized protein</fullName>
    </submittedName>
</protein>
<dbReference type="EMBL" id="CP047218">
    <property type="protein sequence ID" value="QHD69941.1"/>
    <property type="molecule type" value="Genomic_DNA"/>
</dbReference>
<sequence>MFGVRLRSLFTSRWMALLWAILVLLSAIQFVGSDGGDQAGADQTATAALDGLDNSQRAIIANTL</sequence>
<reference evidence="1 3" key="1">
    <citation type="submission" date="2017-04" db="EMBL/GenBank/DDBJ databases">
        <title>Characterization, genome and methylation analysis of a phthalic acid esters degrading strain Sphingobium yanoikuyae SHJ.</title>
        <authorList>
            <person name="Feng L."/>
        </authorList>
    </citation>
    <scope>NUCLEOTIDE SEQUENCE [LARGE SCALE GENOMIC DNA]</scope>
    <source>
        <strain evidence="1 3">SHJ</strain>
    </source>
</reference>
<organism evidence="1 3">
    <name type="scientific">Sphingobium yanoikuyae</name>
    <name type="common">Sphingomonas yanoikuyae</name>
    <dbReference type="NCBI Taxonomy" id="13690"/>
    <lineage>
        <taxon>Bacteria</taxon>
        <taxon>Pseudomonadati</taxon>
        <taxon>Pseudomonadota</taxon>
        <taxon>Alphaproteobacteria</taxon>
        <taxon>Sphingomonadales</taxon>
        <taxon>Sphingomonadaceae</taxon>
        <taxon>Sphingobium</taxon>
    </lineage>
</organism>
<evidence type="ECO:0000313" key="2">
    <source>
        <dbReference type="EMBL" id="QHD69941.1"/>
    </source>
</evidence>
<dbReference type="EMBL" id="CP020925">
    <property type="protein sequence ID" value="ATP17055.1"/>
    <property type="molecule type" value="Genomic_DNA"/>
</dbReference>
<dbReference type="RefSeq" id="WP_048936269.1">
    <property type="nucleotide sequence ID" value="NZ_CP020925.1"/>
</dbReference>